<proteinExistence type="predicted"/>
<dbReference type="CDD" id="cd00077">
    <property type="entry name" value="HDc"/>
    <property type="match status" value="1"/>
</dbReference>
<organism evidence="2 3">
    <name type="scientific">Mycoplasma wenyonii</name>
    <dbReference type="NCBI Taxonomy" id="65123"/>
    <lineage>
        <taxon>Bacteria</taxon>
        <taxon>Bacillati</taxon>
        <taxon>Mycoplasmatota</taxon>
        <taxon>Mollicutes</taxon>
        <taxon>Mycoplasmataceae</taxon>
        <taxon>Mycoplasma</taxon>
    </lineage>
</organism>
<gene>
    <name evidence="2" type="ORF">DNK47_01325</name>
</gene>
<dbReference type="OrthoDB" id="9803205at2"/>
<evidence type="ECO:0000259" key="1">
    <source>
        <dbReference type="PROSITE" id="PS51831"/>
    </source>
</evidence>
<dbReference type="InterPro" id="IPR003607">
    <property type="entry name" value="HD/PDEase_dom"/>
</dbReference>
<reference evidence="3" key="1">
    <citation type="submission" date="2018-06" db="EMBL/GenBank/DDBJ databases">
        <authorList>
            <person name="Martinez Ocampo F."/>
            <person name="Quiroz Castaneda R.E."/>
            <person name="Rojas Lopez X."/>
        </authorList>
    </citation>
    <scope>NUCLEOTIDE SEQUENCE [LARGE SCALE GENOMIC DNA]</scope>
    <source>
        <strain evidence="3">INIFAP02</strain>
    </source>
</reference>
<dbReference type="EMBL" id="QKVO01000003">
    <property type="protein sequence ID" value="RAO95115.1"/>
    <property type="molecule type" value="Genomic_DNA"/>
</dbReference>
<name>A0A328PN23_9MOLU</name>
<accession>A0A328PN23</accession>
<dbReference type="SMART" id="SM00471">
    <property type="entry name" value="HDc"/>
    <property type="match status" value="1"/>
</dbReference>
<protein>
    <submittedName>
        <fullName evidence="2">Phosphodiesterase</fullName>
    </submittedName>
</protein>
<dbReference type="NCBIfam" id="TIGR00277">
    <property type="entry name" value="HDIG"/>
    <property type="match status" value="1"/>
</dbReference>
<dbReference type="Pfam" id="PF01966">
    <property type="entry name" value="HD"/>
    <property type="match status" value="1"/>
</dbReference>
<dbReference type="Proteomes" id="UP000249762">
    <property type="component" value="Unassembled WGS sequence"/>
</dbReference>
<dbReference type="SUPFAM" id="SSF109604">
    <property type="entry name" value="HD-domain/PDEase-like"/>
    <property type="match status" value="1"/>
</dbReference>
<feature type="domain" description="HD" evidence="1">
    <location>
        <begin position="193"/>
        <end position="285"/>
    </location>
</feature>
<evidence type="ECO:0000313" key="3">
    <source>
        <dbReference type="Proteomes" id="UP000249762"/>
    </source>
</evidence>
<keyword evidence="3" id="KW-1185">Reference proteome</keyword>
<dbReference type="InterPro" id="IPR006675">
    <property type="entry name" value="HDIG_dom"/>
</dbReference>
<evidence type="ECO:0000313" key="2">
    <source>
        <dbReference type="EMBL" id="RAO95115.1"/>
    </source>
</evidence>
<dbReference type="PROSITE" id="PS51831">
    <property type="entry name" value="HD"/>
    <property type="match status" value="1"/>
</dbReference>
<sequence length="379" mass="44357">MNQEKNWNFDHSLFEKLILKSVYNLKIDNEFSIHFSPAKKRIHLNLSIFSEESKKKIQELLEPKSQLAQMVQKITNSKMVMSEESKHKDNLTVFIDNLPQEGNKHKFDYEKMEFTTAFYHALINNQDLTLDSVTEPKLTEYYSTIAKNQKSLTKELGYKLLTNFLEYERESLNDEWAYLIGKTKYFFSYNQNLLEHLLEVSTLSANFAFQLGLDVLKAKRAAFFHDIGKVTGQYSDHVTDGVNLANQFELEEYIKETIEAHHNYEHSVDNPYLIITRAMDKLSAGRLGARPLQLEKTQERNEKINSLLSSMSEISKLEFLAGGHIIKVYLKPESFQWNSLEELKKKISSLLKGAELKYQYNYQFILRLEYSDSFLLNDY</sequence>
<dbReference type="AlphaFoldDB" id="A0A328PN23"/>
<comment type="caution">
    <text evidence="2">The sequence shown here is derived from an EMBL/GenBank/DDBJ whole genome shotgun (WGS) entry which is preliminary data.</text>
</comment>
<dbReference type="InterPro" id="IPR006674">
    <property type="entry name" value="HD_domain"/>
</dbReference>
<dbReference type="Gene3D" id="1.10.3210.10">
    <property type="entry name" value="Hypothetical protein af1432"/>
    <property type="match status" value="1"/>
</dbReference>